<evidence type="ECO:0000313" key="17">
    <source>
        <dbReference type="EMBL" id="KAL2793105.1"/>
    </source>
</evidence>
<evidence type="ECO:0000256" key="15">
    <source>
        <dbReference type="SAM" id="SignalP"/>
    </source>
</evidence>
<name>A0ABR4G261_9EURO</name>
<dbReference type="EC" id="4.2.2.10" evidence="12"/>
<dbReference type="InterPro" id="IPR012334">
    <property type="entry name" value="Pectin_lyas_fold"/>
</dbReference>
<dbReference type="Pfam" id="PF00544">
    <property type="entry name" value="Pectate_lyase_4"/>
    <property type="match status" value="1"/>
</dbReference>
<dbReference type="SMART" id="SM00656">
    <property type="entry name" value="Amb_all"/>
    <property type="match status" value="1"/>
</dbReference>
<dbReference type="EMBL" id="JBFTWV010000062">
    <property type="protein sequence ID" value="KAL2793105.1"/>
    <property type="molecule type" value="Genomic_DNA"/>
</dbReference>
<evidence type="ECO:0000256" key="9">
    <source>
        <dbReference type="ARBA" id="ARBA00023326"/>
    </source>
</evidence>
<dbReference type="SUPFAM" id="SSF51126">
    <property type="entry name" value="Pectin lyase-like"/>
    <property type="match status" value="1"/>
</dbReference>
<feature type="region of interest" description="Disordered" evidence="14">
    <location>
        <begin position="363"/>
        <end position="393"/>
    </location>
</feature>
<evidence type="ECO:0000256" key="14">
    <source>
        <dbReference type="SAM" id="MobiDB-lite"/>
    </source>
</evidence>
<feature type="compositionally biased region" description="Polar residues" evidence="14">
    <location>
        <begin position="372"/>
        <end position="384"/>
    </location>
</feature>
<keyword evidence="3 13" id="KW-0964">Secreted</keyword>
<organism evidence="17 18">
    <name type="scientific">Aspergillus keveii</name>
    <dbReference type="NCBI Taxonomy" id="714993"/>
    <lineage>
        <taxon>Eukaryota</taxon>
        <taxon>Fungi</taxon>
        <taxon>Dikarya</taxon>
        <taxon>Ascomycota</taxon>
        <taxon>Pezizomycotina</taxon>
        <taxon>Eurotiomycetes</taxon>
        <taxon>Eurotiomycetidae</taxon>
        <taxon>Eurotiales</taxon>
        <taxon>Aspergillaceae</taxon>
        <taxon>Aspergillus</taxon>
        <taxon>Aspergillus subgen. Nidulantes</taxon>
    </lineage>
</organism>
<evidence type="ECO:0000259" key="16">
    <source>
        <dbReference type="SMART" id="SM00656"/>
    </source>
</evidence>
<dbReference type="InterPro" id="IPR011050">
    <property type="entry name" value="Pectin_lyase_fold/virulence"/>
</dbReference>
<evidence type="ECO:0000256" key="5">
    <source>
        <dbReference type="ARBA" id="ARBA00023157"/>
    </source>
</evidence>
<keyword evidence="7 13" id="KW-0119">Carbohydrate metabolism</keyword>
<dbReference type="Proteomes" id="UP001610563">
    <property type="component" value="Unassembled WGS sequence"/>
</dbReference>
<evidence type="ECO:0000256" key="7">
    <source>
        <dbReference type="ARBA" id="ARBA00023277"/>
    </source>
</evidence>
<accession>A0ABR4G261</accession>
<keyword evidence="9 13" id="KW-0624">Polysaccharide degradation</keyword>
<evidence type="ECO:0000313" key="18">
    <source>
        <dbReference type="Proteomes" id="UP001610563"/>
    </source>
</evidence>
<comment type="function">
    <text evidence="11">Pectinolytic enzymes consist of four classes of enzymes: pectin lyase, polygalacturonase, pectin methylesterase and rhamnogalacturonase. Among pectinolytic enzymes, pectin lyase is the most important in depolymerization of pectin, since it cleaves internal glycosidic bonds of highly methylated pectins.</text>
</comment>
<comment type="similarity">
    <text evidence="2 13">Belongs to the polysaccharide lyase 1 family.</text>
</comment>
<evidence type="ECO:0000256" key="3">
    <source>
        <dbReference type="ARBA" id="ARBA00022525"/>
    </source>
</evidence>
<comment type="subcellular location">
    <subcellularLocation>
        <location evidence="1 13">Secreted</location>
    </subcellularLocation>
</comment>
<evidence type="ECO:0000256" key="6">
    <source>
        <dbReference type="ARBA" id="ARBA00023239"/>
    </source>
</evidence>
<dbReference type="PANTHER" id="PTHR31683:SF16">
    <property type="entry name" value="PECTIN LYASE A-RELATED"/>
    <property type="match status" value="1"/>
</dbReference>
<feature type="domain" description="Pectate lyase" evidence="16">
    <location>
        <begin position="80"/>
        <end position="291"/>
    </location>
</feature>
<dbReference type="GO" id="GO:0016829">
    <property type="term" value="F:lyase activity"/>
    <property type="evidence" value="ECO:0007669"/>
    <property type="project" value="UniProtKB-KW"/>
</dbReference>
<feature type="signal peptide" evidence="15">
    <location>
        <begin position="1"/>
        <end position="17"/>
    </location>
</feature>
<keyword evidence="5" id="KW-1015">Disulfide bond</keyword>
<dbReference type="Gene3D" id="2.160.20.10">
    <property type="entry name" value="Single-stranded right-handed beta-helix, Pectin lyase-like"/>
    <property type="match status" value="1"/>
</dbReference>
<dbReference type="InterPro" id="IPR002022">
    <property type="entry name" value="Pec_lyase"/>
</dbReference>
<keyword evidence="6 13" id="KW-0456">Lyase</keyword>
<gene>
    <name evidence="17" type="ORF">BJX66DRAFT_306659</name>
</gene>
<reference evidence="17 18" key="1">
    <citation type="submission" date="2024-07" db="EMBL/GenBank/DDBJ databases">
        <title>Section-level genome sequencing and comparative genomics of Aspergillus sections Usti and Cavernicolus.</title>
        <authorList>
            <consortium name="Lawrence Berkeley National Laboratory"/>
            <person name="Nybo J.L."/>
            <person name="Vesth T.C."/>
            <person name="Theobald S."/>
            <person name="Frisvad J.C."/>
            <person name="Larsen T.O."/>
            <person name="Kjaerboelling I."/>
            <person name="Rothschild-Mancinelli K."/>
            <person name="Lyhne E.K."/>
            <person name="Kogle M.E."/>
            <person name="Barry K."/>
            <person name="Clum A."/>
            <person name="Na H."/>
            <person name="Ledsgaard L."/>
            <person name="Lin J."/>
            <person name="Lipzen A."/>
            <person name="Kuo A."/>
            <person name="Riley R."/>
            <person name="Mondo S."/>
            <person name="Labutti K."/>
            <person name="Haridas S."/>
            <person name="Pangalinan J."/>
            <person name="Salamov A.A."/>
            <person name="Simmons B.A."/>
            <person name="Magnuson J.K."/>
            <person name="Chen J."/>
            <person name="Drula E."/>
            <person name="Henrissat B."/>
            <person name="Wiebenga A."/>
            <person name="Lubbers R.J."/>
            <person name="Gomes A.C."/>
            <person name="Makela M.R."/>
            <person name="Stajich J."/>
            <person name="Grigoriev I.V."/>
            <person name="Mortensen U.H."/>
            <person name="De Vries R.P."/>
            <person name="Baker S.E."/>
            <person name="Andersen M.R."/>
        </authorList>
    </citation>
    <scope>NUCLEOTIDE SEQUENCE [LARGE SCALE GENOMIC DNA]</scope>
    <source>
        <strain evidence="17 18">CBS 209.92</strain>
    </source>
</reference>
<keyword evidence="4 15" id="KW-0732">Signal</keyword>
<feature type="chain" id="PRO_5045202999" description="pectin lyase" evidence="15">
    <location>
        <begin position="18"/>
        <end position="393"/>
    </location>
</feature>
<protein>
    <recommendedName>
        <fullName evidence="12">pectin lyase</fullName>
        <ecNumber evidence="12">4.2.2.10</ecNumber>
    </recommendedName>
</protein>
<evidence type="ECO:0000256" key="4">
    <source>
        <dbReference type="ARBA" id="ARBA00022729"/>
    </source>
</evidence>
<evidence type="ECO:0000256" key="13">
    <source>
        <dbReference type="RuleBase" id="RU361173"/>
    </source>
</evidence>
<evidence type="ECO:0000256" key="1">
    <source>
        <dbReference type="ARBA" id="ARBA00004613"/>
    </source>
</evidence>
<dbReference type="PANTHER" id="PTHR31683">
    <property type="entry name" value="PECTATE LYASE 18-RELATED"/>
    <property type="match status" value="1"/>
</dbReference>
<evidence type="ECO:0000256" key="12">
    <source>
        <dbReference type="ARBA" id="ARBA00039082"/>
    </source>
</evidence>
<evidence type="ECO:0000256" key="2">
    <source>
        <dbReference type="ARBA" id="ARBA00010980"/>
    </source>
</evidence>
<sequence>MRYLLPTLLAAARLATAQSIYGSAEGFASGVTGGGSATPVYPADAAELESLLSSEGEQVIVLTKTYDFTGTSATGTACYSWGTGDACQLILQDDCSGQESTVATYDAAGPTPIAVASDKTLLGVGSEGVIKGKGLAFRDDVSNVIVQNIKITDLNPKYVWGGDALTFDGSSLIWIDHVETSLIARVHYVFGFNPNSKVTLSNNFLNGETTYSTSCDGYQYWGMELVGENDSITFKGNYIYKTTGRSPALSGSTIFHACNNVWEDNPGHAIEGNQQGQGLFEGNSWTDVADIASDTNWVGGSLFLSSADGSGNDACASYIGRKCASSIYTNSGGDYTSYTDASFLSNWGDLTIAECAEASEIQSSVPGGAGNTLASSSVAATTGSKCKRSRRKH</sequence>
<dbReference type="InterPro" id="IPR045032">
    <property type="entry name" value="PEL"/>
</dbReference>
<evidence type="ECO:0000256" key="8">
    <source>
        <dbReference type="ARBA" id="ARBA00023316"/>
    </source>
</evidence>
<keyword evidence="8" id="KW-0961">Cell wall biogenesis/degradation</keyword>
<proteinExistence type="inferred from homology"/>
<comment type="catalytic activity">
    <reaction evidence="10">
        <text>Eliminative cleavage of (1-&gt;4)-alpha-D-galacturonan methyl ester to give oligosaccharides with 4-deoxy-6-O-methyl-alpha-D-galact-4-enuronosyl groups at their non-reducing ends.</text>
        <dbReference type="EC" id="4.2.2.10"/>
    </reaction>
</comment>
<evidence type="ECO:0000256" key="11">
    <source>
        <dbReference type="ARBA" id="ARBA00037631"/>
    </source>
</evidence>
<comment type="caution">
    <text evidence="17">The sequence shown here is derived from an EMBL/GenBank/DDBJ whole genome shotgun (WGS) entry which is preliminary data.</text>
</comment>
<keyword evidence="18" id="KW-1185">Reference proteome</keyword>
<evidence type="ECO:0000256" key="10">
    <source>
        <dbReference type="ARBA" id="ARBA00036818"/>
    </source>
</evidence>